<evidence type="ECO:0000256" key="7">
    <source>
        <dbReference type="ARBA" id="ARBA00023136"/>
    </source>
</evidence>
<sequence length="351" mass="37031">MIEGYNAVTQALLGTLLTWGLTAAGAGLVIFLRGNHRKTLDASLGFSAGVMVAASFWSLLAPAIELAESSGDYGSEGQFAFVPVAAGFLFGAIFVYATDRVITYLGINSASMMIQLTQSNKDKADIAMDECALEHGKPMIAVGALNEHSTTIGMDSFADCLNNQHSGQTRKRRKKDMHSHDAETYETSSQIELQNRLTHWKRIVLLITAVTIHNIPEGLAVGVSFGAIGSTSKATFEAARNLAIGIGIQNFPEGLAVSLPLHASGFSLLKSFWFGQLSGMVEPVFGVLGALAVSVATKILPIGLSFAAGAMIFIVADDILPEAHSSGNGMIATWGCIVGFIVMMCLDVGLG</sequence>
<feature type="region of interest" description="Disordered" evidence="11">
    <location>
        <begin position="163"/>
        <end position="183"/>
    </location>
</feature>
<evidence type="ECO:0000256" key="3">
    <source>
        <dbReference type="ARBA" id="ARBA00022475"/>
    </source>
</evidence>
<evidence type="ECO:0000256" key="6">
    <source>
        <dbReference type="ARBA" id="ARBA00022989"/>
    </source>
</evidence>
<dbReference type="Proteomes" id="UP001107558">
    <property type="component" value="Chromosome 2"/>
</dbReference>
<evidence type="ECO:0000313" key="13">
    <source>
        <dbReference type="EMBL" id="KAG5678057.1"/>
    </source>
</evidence>
<evidence type="ECO:0000256" key="5">
    <source>
        <dbReference type="ARBA" id="ARBA00022833"/>
    </source>
</evidence>
<gene>
    <name evidence="13" type="ORF">PVAND_007760</name>
</gene>
<evidence type="ECO:0000256" key="12">
    <source>
        <dbReference type="SAM" id="Phobius"/>
    </source>
</evidence>
<evidence type="ECO:0000256" key="10">
    <source>
        <dbReference type="ARBA" id="ARBA00042973"/>
    </source>
</evidence>
<feature type="transmembrane region" description="Helical" evidence="12">
    <location>
        <begin position="79"/>
        <end position="97"/>
    </location>
</feature>
<feature type="transmembrane region" description="Helical" evidence="12">
    <location>
        <begin position="44"/>
        <end position="64"/>
    </location>
</feature>
<dbReference type="PANTHER" id="PTHR11040">
    <property type="entry name" value="ZINC/IRON TRANSPORTER"/>
    <property type="match status" value="1"/>
</dbReference>
<evidence type="ECO:0000256" key="8">
    <source>
        <dbReference type="ARBA" id="ARBA00040593"/>
    </source>
</evidence>
<dbReference type="PANTHER" id="PTHR11040:SF211">
    <property type="entry name" value="ZINC TRANSPORTER ZIP11"/>
    <property type="match status" value="1"/>
</dbReference>
<name>A0A9J6C7L4_POLVA</name>
<comment type="subcellular location">
    <subcellularLocation>
        <location evidence="1">Cell membrane</location>
        <topology evidence="1">Multi-pass membrane protein</topology>
    </subcellularLocation>
</comment>
<evidence type="ECO:0000256" key="2">
    <source>
        <dbReference type="ARBA" id="ARBA00006939"/>
    </source>
</evidence>
<accession>A0A9J6C7L4</accession>
<feature type="compositionally biased region" description="Basic residues" evidence="11">
    <location>
        <begin position="168"/>
        <end position="177"/>
    </location>
</feature>
<protein>
    <recommendedName>
        <fullName evidence="8">Zinc transporter ZIP11</fullName>
    </recommendedName>
    <alternativeName>
        <fullName evidence="9">Solute carrier family 39 member 11</fullName>
    </alternativeName>
    <alternativeName>
        <fullName evidence="10">Zrt- and Irt-like protein 11</fullName>
    </alternativeName>
</protein>
<feature type="transmembrane region" description="Helical" evidence="12">
    <location>
        <begin position="272"/>
        <end position="293"/>
    </location>
</feature>
<comment type="similarity">
    <text evidence="2">Belongs to the ZIP transporter (TC 2.A.5) family.</text>
</comment>
<evidence type="ECO:0000313" key="14">
    <source>
        <dbReference type="Proteomes" id="UP001107558"/>
    </source>
</evidence>
<keyword evidence="6 12" id="KW-1133">Transmembrane helix</keyword>
<comment type="caution">
    <text evidence="13">The sequence shown here is derived from an EMBL/GenBank/DDBJ whole genome shotgun (WGS) entry which is preliminary data.</text>
</comment>
<dbReference type="OrthoDB" id="262547at2759"/>
<dbReference type="InterPro" id="IPR003689">
    <property type="entry name" value="ZIP"/>
</dbReference>
<keyword evidence="5" id="KW-0862">Zinc</keyword>
<evidence type="ECO:0000256" key="1">
    <source>
        <dbReference type="ARBA" id="ARBA00004651"/>
    </source>
</evidence>
<feature type="transmembrane region" description="Helical" evidence="12">
    <location>
        <begin position="331"/>
        <end position="350"/>
    </location>
</feature>
<keyword evidence="7 12" id="KW-0472">Membrane</keyword>
<feature type="transmembrane region" description="Helical" evidence="12">
    <location>
        <begin position="12"/>
        <end position="32"/>
    </location>
</feature>
<dbReference type="EMBL" id="JADBJN010000002">
    <property type="protein sequence ID" value="KAG5678057.1"/>
    <property type="molecule type" value="Genomic_DNA"/>
</dbReference>
<dbReference type="GO" id="GO:0005886">
    <property type="term" value="C:plasma membrane"/>
    <property type="evidence" value="ECO:0007669"/>
    <property type="project" value="UniProtKB-SubCell"/>
</dbReference>
<evidence type="ECO:0000256" key="11">
    <source>
        <dbReference type="SAM" id="MobiDB-lite"/>
    </source>
</evidence>
<keyword evidence="3" id="KW-1003">Cell membrane</keyword>
<keyword evidence="14" id="KW-1185">Reference proteome</keyword>
<evidence type="ECO:0000256" key="4">
    <source>
        <dbReference type="ARBA" id="ARBA00022692"/>
    </source>
</evidence>
<organism evidence="13 14">
    <name type="scientific">Polypedilum vanderplanki</name>
    <name type="common">Sleeping chironomid midge</name>
    <dbReference type="NCBI Taxonomy" id="319348"/>
    <lineage>
        <taxon>Eukaryota</taxon>
        <taxon>Metazoa</taxon>
        <taxon>Ecdysozoa</taxon>
        <taxon>Arthropoda</taxon>
        <taxon>Hexapoda</taxon>
        <taxon>Insecta</taxon>
        <taxon>Pterygota</taxon>
        <taxon>Neoptera</taxon>
        <taxon>Endopterygota</taxon>
        <taxon>Diptera</taxon>
        <taxon>Nematocera</taxon>
        <taxon>Chironomoidea</taxon>
        <taxon>Chironomidae</taxon>
        <taxon>Chironominae</taxon>
        <taxon>Polypedilum</taxon>
        <taxon>Polypedilum</taxon>
    </lineage>
</organism>
<keyword evidence="4 12" id="KW-0812">Transmembrane</keyword>
<feature type="transmembrane region" description="Helical" evidence="12">
    <location>
        <begin position="299"/>
        <end position="319"/>
    </location>
</feature>
<dbReference type="Pfam" id="PF02535">
    <property type="entry name" value="Zip"/>
    <property type="match status" value="1"/>
</dbReference>
<reference evidence="13" key="1">
    <citation type="submission" date="2021-03" db="EMBL/GenBank/DDBJ databases">
        <title>Chromosome level genome of the anhydrobiotic midge Polypedilum vanderplanki.</title>
        <authorList>
            <person name="Yoshida Y."/>
            <person name="Kikawada T."/>
            <person name="Gusev O."/>
        </authorList>
    </citation>
    <scope>NUCLEOTIDE SEQUENCE</scope>
    <source>
        <strain evidence="13">NIAS01</strain>
        <tissue evidence="13">Whole body or cell culture</tissue>
    </source>
</reference>
<evidence type="ECO:0000256" key="9">
    <source>
        <dbReference type="ARBA" id="ARBA00042540"/>
    </source>
</evidence>
<proteinExistence type="inferred from homology"/>
<dbReference type="GO" id="GO:0005385">
    <property type="term" value="F:zinc ion transmembrane transporter activity"/>
    <property type="evidence" value="ECO:0007669"/>
    <property type="project" value="TreeGrafter"/>
</dbReference>
<dbReference type="AlphaFoldDB" id="A0A9J6C7L4"/>